<protein>
    <submittedName>
        <fullName evidence="1">Uncharacterized protein</fullName>
    </submittedName>
</protein>
<evidence type="ECO:0000313" key="2">
    <source>
        <dbReference type="Proteomes" id="UP000193200"/>
    </source>
</evidence>
<evidence type="ECO:0000313" key="1">
    <source>
        <dbReference type="EMBL" id="SLN24416.1"/>
    </source>
</evidence>
<dbReference type="RefSeq" id="WP_085882001.1">
    <property type="nucleotide sequence ID" value="NZ_FWFR01000001.1"/>
</dbReference>
<proteinExistence type="predicted"/>
<gene>
    <name evidence="1" type="ORF">OCH7691_00688</name>
</gene>
<dbReference type="AlphaFoldDB" id="A0A1Y5RU20"/>
<dbReference type="Proteomes" id="UP000193200">
    <property type="component" value="Unassembled WGS sequence"/>
</dbReference>
<dbReference type="InParanoid" id="A0A1Y5RU20"/>
<organism evidence="1 2">
    <name type="scientific">Oceanibacterium hippocampi</name>
    <dbReference type="NCBI Taxonomy" id="745714"/>
    <lineage>
        <taxon>Bacteria</taxon>
        <taxon>Pseudomonadati</taxon>
        <taxon>Pseudomonadota</taxon>
        <taxon>Alphaproteobacteria</taxon>
        <taxon>Sneathiellales</taxon>
        <taxon>Sneathiellaceae</taxon>
        <taxon>Oceanibacterium</taxon>
    </lineage>
</organism>
<sequence>MTAETPPPALRHAPDWVAGRVVAGRGAASGAREYRELGGSLNAQFPHFLARGLDLRRFARATINVDASPLTFAFVDPLLTLRGIDWHPDMPAEDFSFSPCRLRRA</sequence>
<accession>A0A1Y5RU20</accession>
<keyword evidence="2" id="KW-1185">Reference proteome</keyword>
<dbReference type="OrthoDB" id="194883at2"/>
<reference evidence="1 2" key="1">
    <citation type="submission" date="2017-03" db="EMBL/GenBank/DDBJ databases">
        <authorList>
            <person name="Afonso C.L."/>
            <person name="Miller P.J."/>
            <person name="Scott M.A."/>
            <person name="Spackman E."/>
            <person name="Goraichik I."/>
            <person name="Dimitrov K.M."/>
            <person name="Suarez D.L."/>
            <person name="Swayne D.E."/>
        </authorList>
    </citation>
    <scope>NUCLEOTIDE SEQUENCE [LARGE SCALE GENOMIC DNA]</scope>
    <source>
        <strain evidence="1 2">CECT 7691</strain>
    </source>
</reference>
<name>A0A1Y5RU20_9PROT</name>
<dbReference type="EMBL" id="FWFR01000001">
    <property type="protein sequence ID" value="SLN24416.1"/>
    <property type="molecule type" value="Genomic_DNA"/>
</dbReference>